<sequence>MAQNIDFSGFDQIQTLQYPEIHPPSKETNLKELAEYENSQSKDRLIFLNDDEDHSDQNKECFENSSNEIANLNSNEEKEEPPQDSDIRQLVREECCIEASEERKQNMEDTILDALNTKLLSINSQRLDNKEQEVKNVVEQSAERRNRNIQSLQNFRVIHKSSISFKNTSQISSIHAVAPILSTKEPEYPPIMGYEHFNTTLETKSDEIIKSGVEELVPILSENEVTSEDKRECDVLVCKDSSAFDVCDNHSDIFSDSKIDDDISVYDDDFEDIEYVEASLSDLEIVNQEEENVVQQEEEEVVLKDISQIQDVDLREKLLSITQFETFCDHTKKTRSGNTTTHVDNSLLEYDSFCFEIEPDQERLINVVKNDIPDDSSNDPLLEEADLFLVSENSIPPGIENFANDSEGDIRFLEELLIDDSIISHESSDSNFEDNPSVPLPPPEPPDADFELDFGNEILVVMNKFECLRDEFDDSFMFPKVFSFLSAESEDTIFDPGISV</sequence>
<feature type="region of interest" description="Disordered" evidence="2">
    <location>
        <begin position="1"/>
        <end position="24"/>
    </location>
</feature>
<feature type="coiled-coil region" evidence="1">
    <location>
        <begin position="97"/>
        <end position="147"/>
    </location>
</feature>
<accession>A0A6L2NSE8</accession>
<feature type="compositionally biased region" description="Polar residues" evidence="2">
    <location>
        <begin position="1"/>
        <end position="17"/>
    </location>
</feature>
<dbReference type="AlphaFoldDB" id="A0A6L2NSE8"/>
<reference evidence="3" key="1">
    <citation type="journal article" date="2019" name="Sci. Rep.">
        <title>Draft genome of Tanacetum cinerariifolium, the natural source of mosquito coil.</title>
        <authorList>
            <person name="Yamashiro T."/>
            <person name="Shiraishi A."/>
            <person name="Satake H."/>
            <person name="Nakayama K."/>
        </authorList>
    </citation>
    <scope>NUCLEOTIDE SEQUENCE</scope>
</reference>
<organism evidence="3">
    <name type="scientific">Tanacetum cinerariifolium</name>
    <name type="common">Dalmatian daisy</name>
    <name type="synonym">Chrysanthemum cinerariifolium</name>
    <dbReference type="NCBI Taxonomy" id="118510"/>
    <lineage>
        <taxon>Eukaryota</taxon>
        <taxon>Viridiplantae</taxon>
        <taxon>Streptophyta</taxon>
        <taxon>Embryophyta</taxon>
        <taxon>Tracheophyta</taxon>
        <taxon>Spermatophyta</taxon>
        <taxon>Magnoliopsida</taxon>
        <taxon>eudicotyledons</taxon>
        <taxon>Gunneridae</taxon>
        <taxon>Pentapetalae</taxon>
        <taxon>asterids</taxon>
        <taxon>campanulids</taxon>
        <taxon>Asterales</taxon>
        <taxon>Asteraceae</taxon>
        <taxon>Asteroideae</taxon>
        <taxon>Anthemideae</taxon>
        <taxon>Anthemidinae</taxon>
        <taxon>Tanacetum</taxon>
    </lineage>
</organism>
<keyword evidence="1" id="KW-0175">Coiled coil</keyword>
<evidence type="ECO:0000256" key="2">
    <source>
        <dbReference type="SAM" id="MobiDB-lite"/>
    </source>
</evidence>
<gene>
    <name evidence="3" type="ORF">Tci_061028</name>
</gene>
<evidence type="ECO:0000256" key="1">
    <source>
        <dbReference type="SAM" id="Coils"/>
    </source>
</evidence>
<name>A0A6L2NSE8_TANCI</name>
<evidence type="ECO:0008006" key="4">
    <source>
        <dbReference type="Google" id="ProtNLM"/>
    </source>
</evidence>
<protein>
    <recommendedName>
        <fullName evidence="4">Reverse transcriptase domain-containing protein</fullName>
    </recommendedName>
</protein>
<comment type="caution">
    <text evidence="3">The sequence shown here is derived from an EMBL/GenBank/DDBJ whole genome shotgun (WGS) entry which is preliminary data.</text>
</comment>
<proteinExistence type="predicted"/>
<evidence type="ECO:0000313" key="3">
    <source>
        <dbReference type="EMBL" id="GEU89050.1"/>
    </source>
</evidence>
<feature type="region of interest" description="Disordered" evidence="2">
    <location>
        <begin position="427"/>
        <end position="448"/>
    </location>
</feature>
<dbReference type="EMBL" id="BKCJ010009877">
    <property type="protein sequence ID" value="GEU89050.1"/>
    <property type="molecule type" value="Genomic_DNA"/>
</dbReference>